<comment type="subunit">
    <text evidence="3 13">Homodimer.</text>
</comment>
<comment type="cofactor">
    <cofactor evidence="1">
        <name>Mn(2+)</name>
        <dbReference type="ChEBI" id="CHEBI:29035"/>
    </cofactor>
</comment>
<keyword evidence="12 13" id="KW-0100">Branched-chain amino acid biosynthesis</keyword>
<keyword evidence="10 13" id="KW-0520">NAD</keyword>
<dbReference type="HAMAP" id="MF_01033">
    <property type="entry name" value="LeuB_type1"/>
    <property type="match status" value="1"/>
</dbReference>
<reference evidence="16" key="2">
    <citation type="submission" date="2015-01" db="EMBL/GenBank/DDBJ databases">
        <title>Evolutionary Origins and Diversification of the Mycorrhizal Mutualists.</title>
        <authorList>
            <consortium name="DOE Joint Genome Institute"/>
            <consortium name="Mycorrhizal Genomics Consortium"/>
            <person name="Kohler A."/>
            <person name="Kuo A."/>
            <person name="Nagy L.G."/>
            <person name="Floudas D."/>
            <person name="Copeland A."/>
            <person name="Barry K.W."/>
            <person name="Cichocki N."/>
            <person name="Veneault-Fourrey C."/>
            <person name="LaButti K."/>
            <person name="Lindquist E.A."/>
            <person name="Lipzen A."/>
            <person name="Lundell T."/>
            <person name="Morin E."/>
            <person name="Murat C."/>
            <person name="Riley R."/>
            <person name="Ohm R."/>
            <person name="Sun H."/>
            <person name="Tunlid A."/>
            <person name="Henrissat B."/>
            <person name="Grigoriev I.V."/>
            <person name="Hibbett D.S."/>
            <person name="Martin F."/>
        </authorList>
    </citation>
    <scope>NUCLEOTIDE SEQUENCE [LARGE SCALE GENOMIC DNA]</scope>
    <source>
        <strain evidence="16">LaAM-08-1</strain>
    </source>
</reference>
<evidence type="ECO:0000256" key="4">
    <source>
        <dbReference type="ARBA" id="ARBA00013101"/>
    </source>
</evidence>
<gene>
    <name evidence="15" type="ORF">K443DRAFT_130683</name>
</gene>
<keyword evidence="16" id="KW-1185">Reference proteome</keyword>
<keyword evidence="6" id="KW-0028">Amino-acid biosynthesis</keyword>
<dbReference type="GO" id="GO:0000287">
    <property type="term" value="F:magnesium ion binding"/>
    <property type="evidence" value="ECO:0007669"/>
    <property type="project" value="InterPro"/>
</dbReference>
<dbReference type="Gene3D" id="3.40.718.10">
    <property type="entry name" value="Isopropylmalate Dehydrogenase"/>
    <property type="match status" value="1"/>
</dbReference>
<dbReference type="Proteomes" id="UP000054477">
    <property type="component" value="Unassembled WGS sequence"/>
</dbReference>
<dbReference type="EC" id="1.1.1.85" evidence="4 13"/>
<dbReference type="NCBIfam" id="TIGR00169">
    <property type="entry name" value="leuB"/>
    <property type="match status" value="1"/>
</dbReference>
<evidence type="ECO:0000256" key="5">
    <source>
        <dbReference type="ARBA" id="ARBA00022430"/>
    </source>
</evidence>
<dbReference type="EMBL" id="KN838567">
    <property type="protein sequence ID" value="KIK04689.1"/>
    <property type="molecule type" value="Genomic_DNA"/>
</dbReference>
<dbReference type="SMART" id="SM01329">
    <property type="entry name" value="Iso_dh"/>
    <property type="match status" value="1"/>
</dbReference>
<proteinExistence type="inferred from homology"/>
<dbReference type="GO" id="GO:0009098">
    <property type="term" value="P:L-leucine biosynthetic process"/>
    <property type="evidence" value="ECO:0007669"/>
    <property type="project" value="UniProtKB-UniPathway"/>
</dbReference>
<comment type="pathway">
    <text evidence="13">Amino-acid biosynthesis; L-leucine biosynthesis; L-leucine from 3-methyl-2-oxobutanoate: step 3/4.</text>
</comment>
<organism evidence="15 16">
    <name type="scientific">Laccaria amethystina LaAM-08-1</name>
    <dbReference type="NCBI Taxonomy" id="1095629"/>
    <lineage>
        <taxon>Eukaryota</taxon>
        <taxon>Fungi</taxon>
        <taxon>Dikarya</taxon>
        <taxon>Basidiomycota</taxon>
        <taxon>Agaricomycotina</taxon>
        <taxon>Agaricomycetes</taxon>
        <taxon>Agaricomycetidae</taxon>
        <taxon>Agaricales</taxon>
        <taxon>Agaricineae</taxon>
        <taxon>Hydnangiaceae</taxon>
        <taxon>Laccaria</taxon>
    </lineage>
</organism>
<dbReference type="InterPro" id="IPR019818">
    <property type="entry name" value="IsoCit/isopropylmalate_DH_CS"/>
</dbReference>
<evidence type="ECO:0000256" key="11">
    <source>
        <dbReference type="ARBA" id="ARBA00023211"/>
    </source>
</evidence>
<evidence type="ECO:0000313" key="15">
    <source>
        <dbReference type="EMBL" id="KIK04689.1"/>
    </source>
</evidence>
<dbReference type="AlphaFoldDB" id="A0A0C9XSL5"/>
<evidence type="ECO:0000256" key="7">
    <source>
        <dbReference type="ARBA" id="ARBA00022723"/>
    </source>
</evidence>
<feature type="domain" description="Isopropylmalate dehydrogenase-like" evidence="14">
    <location>
        <begin position="5"/>
        <end position="370"/>
    </location>
</feature>
<evidence type="ECO:0000256" key="9">
    <source>
        <dbReference type="ARBA" id="ARBA00023002"/>
    </source>
</evidence>
<evidence type="ECO:0000313" key="16">
    <source>
        <dbReference type="Proteomes" id="UP000054477"/>
    </source>
</evidence>
<evidence type="ECO:0000259" key="14">
    <source>
        <dbReference type="SMART" id="SM01329"/>
    </source>
</evidence>
<dbReference type="HOGENOM" id="CLU_031953_0_3_1"/>
<keyword evidence="8" id="KW-0460">Magnesium</keyword>
<evidence type="ECO:0000256" key="8">
    <source>
        <dbReference type="ARBA" id="ARBA00022842"/>
    </source>
</evidence>
<evidence type="ECO:0000256" key="2">
    <source>
        <dbReference type="ARBA" id="ARBA00007769"/>
    </source>
</evidence>
<evidence type="ECO:0000256" key="12">
    <source>
        <dbReference type="ARBA" id="ARBA00023304"/>
    </source>
</evidence>
<protein>
    <recommendedName>
        <fullName evidence="4 13">3-isopropylmalate dehydrogenase</fullName>
        <ecNumber evidence="4 13">1.1.1.85</ecNumber>
    </recommendedName>
</protein>
<dbReference type="GO" id="GO:0003862">
    <property type="term" value="F:3-isopropylmalate dehydrogenase activity"/>
    <property type="evidence" value="ECO:0007669"/>
    <property type="project" value="UniProtKB-EC"/>
</dbReference>
<sequence>MLSFRIVVLPGDGIGPEVVAEAVRVLQTVSELSSDFELKLESHQFGGCAIDSTGEPLPSSTLKACQEADAILMGSIGGPKWGVNAKVRPEPGLLTLRKTLGLYANIRPANLASDSLLEYSPLRPEIAKGVDMIVVRELIGGVYFGTRKEQGVAPDEEVAWDTMIYSVQEVQRITRVAAQIALAADPPLDIHSVDKANVLASSRLWRKVVTETLKNEFPQLKLDHQLVDSAAMFIVCNPQKLNGVILTENLFGDILSDQSSVIPGSLGLLPSASLAGAPSVPSADFKPTSGIYEPIHGSAPDIAGQGIANPIGTILSAAMLLRYSLGLEKPAKAIENAVRKVLDLPEAGGLGLRTADLGGKVGTKELGDRIVDILKTLL</sequence>
<comment type="function">
    <text evidence="13">Catalyzes the oxidation of 3-carboxy-2-hydroxy-4-methylpentanoate (3-isopropylmalate) to 3-carboxy-4-methyl-2-oxopentanoate. The product decarboxylates to 4-methyl-2 oxopentanoate.</text>
</comment>
<accession>A0A0C9XSL5</accession>
<comment type="cofactor">
    <cofactor evidence="13">
        <name>Mg(2+)</name>
        <dbReference type="ChEBI" id="CHEBI:18420"/>
    </cofactor>
    <cofactor evidence="13">
        <name>Mn(2+)</name>
        <dbReference type="ChEBI" id="CHEBI:29035"/>
    </cofactor>
    <text evidence="13">Binds 1 Mg(2+) or Mn(2+) ion per subunit.</text>
</comment>
<dbReference type="PANTHER" id="PTHR42979">
    <property type="entry name" value="3-ISOPROPYLMALATE DEHYDROGENASE"/>
    <property type="match status" value="1"/>
</dbReference>
<dbReference type="Pfam" id="PF00180">
    <property type="entry name" value="Iso_dh"/>
    <property type="match status" value="1"/>
</dbReference>
<name>A0A0C9XSL5_9AGAR</name>
<keyword evidence="11" id="KW-0464">Manganese</keyword>
<comment type="similarity">
    <text evidence="2">Belongs to the isocitrate and isopropylmalate dehydrogenases family.</text>
</comment>
<evidence type="ECO:0000256" key="1">
    <source>
        <dbReference type="ARBA" id="ARBA00001936"/>
    </source>
</evidence>
<evidence type="ECO:0000256" key="13">
    <source>
        <dbReference type="RuleBase" id="RU004445"/>
    </source>
</evidence>
<reference evidence="15 16" key="1">
    <citation type="submission" date="2014-04" db="EMBL/GenBank/DDBJ databases">
        <authorList>
            <consortium name="DOE Joint Genome Institute"/>
            <person name="Kuo A."/>
            <person name="Kohler A."/>
            <person name="Nagy L.G."/>
            <person name="Floudas D."/>
            <person name="Copeland A."/>
            <person name="Barry K.W."/>
            <person name="Cichocki N."/>
            <person name="Veneault-Fourrey C."/>
            <person name="LaButti K."/>
            <person name="Lindquist E.A."/>
            <person name="Lipzen A."/>
            <person name="Lundell T."/>
            <person name="Morin E."/>
            <person name="Murat C."/>
            <person name="Sun H."/>
            <person name="Tunlid A."/>
            <person name="Henrissat B."/>
            <person name="Grigoriev I.V."/>
            <person name="Hibbett D.S."/>
            <person name="Martin F."/>
            <person name="Nordberg H.P."/>
            <person name="Cantor M.N."/>
            <person name="Hua S.X."/>
        </authorList>
    </citation>
    <scope>NUCLEOTIDE SEQUENCE [LARGE SCALE GENOMIC DNA]</scope>
    <source>
        <strain evidence="15 16">LaAM-08-1</strain>
    </source>
</reference>
<evidence type="ECO:0000256" key="10">
    <source>
        <dbReference type="ARBA" id="ARBA00023027"/>
    </source>
</evidence>
<dbReference type="OrthoDB" id="419183at2759"/>
<comment type="catalytic activity">
    <reaction evidence="13">
        <text>(2R,3S)-3-isopropylmalate + NAD(+) = 4-methyl-2-oxopentanoate + CO2 + NADH</text>
        <dbReference type="Rhea" id="RHEA:32271"/>
        <dbReference type="ChEBI" id="CHEBI:16526"/>
        <dbReference type="ChEBI" id="CHEBI:17865"/>
        <dbReference type="ChEBI" id="CHEBI:35121"/>
        <dbReference type="ChEBI" id="CHEBI:57540"/>
        <dbReference type="ChEBI" id="CHEBI:57945"/>
        <dbReference type="EC" id="1.1.1.85"/>
    </reaction>
</comment>
<keyword evidence="5 13" id="KW-0432">Leucine biosynthesis</keyword>
<evidence type="ECO:0000256" key="3">
    <source>
        <dbReference type="ARBA" id="ARBA00011738"/>
    </source>
</evidence>
<dbReference type="STRING" id="1095629.A0A0C9XSL5"/>
<dbReference type="PANTHER" id="PTHR42979:SF1">
    <property type="entry name" value="3-ISOPROPYLMALATE DEHYDROGENASE"/>
    <property type="match status" value="1"/>
</dbReference>
<evidence type="ECO:0000256" key="6">
    <source>
        <dbReference type="ARBA" id="ARBA00022605"/>
    </source>
</evidence>
<dbReference type="SUPFAM" id="SSF53659">
    <property type="entry name" value="Isocitrate/Isopropylmalate dehydrogenase-like"/>
    <property type="match status" value="1"/>
</dbReference>
<keyword evidence="9" id="KW-0560">Oxidoreductase</keyword>
<keyword evidence="7 13" id="KW-0479">Metal-binding</keyword>
<dbReference type="PROSITE" id="PS00470">
    <property type="entry name" value="IDH_IMDH"/>
    <property type="match status" value="1"/>
</dbReference>
<dbReference type="GO" id="GO:0051287">
    <property type="term" value="F:NAD binding"/>
    <property type="evidence" value="ECO:0007669"/>
    <property type="project" value="InterPro"/>
</dbReference>
<dbReference type="InterPro" id="IPR024084">
    <property type="entry name" value="IsoPropMal-DH-like_dom"/>
</dbReference>
<dbReference type="InterPro" id="IPR004429">
    <property type="entry name" value="Isopropylmalate_DH"/>
</dbReference>
<dbReference type="UniPathway" id="UPA00048">
    <property type="reaction ID" value="UER00072"/>
</dbReference>
<dbReference type="GO" id="GO:0005829">
    <property type="term" value="C:cytosol"/>
    <property type="evidence" value="ECO:0007669"/>
    <property type="project" value="TreeGrafter"/>
</dbReference>
<dbReference type="FunFam" id="3.40.718.10:FF:000006">
    <property type="entry name" value="3-isopropylmalate dehydrogenase"/>
    <property type="match status" value="1"/>
</dbReference>